<dbReference type="PANTHER" id="PTHR43022">
    <property type="entry name" value="PROTEIN SMF"/>
    <property type="match status" value="1"/>
</dbReference>
<feature type="domain" description="Smf/DprA SLOG" evidence="2">
    <location>
        <begin position="71"/>
        <end position="282"/>
    </location>
</feature>
<evidence type="ECO:0000256" key="1">
    <source>
        <dbReference type="ARBA" id="ARBA00006525"/>
    </source>
</evidence>
<comment type="caution">
    <text evidence="3">The sequence shown here is derived from an EMBL/GenBank/DDBJ whole genome shotgun (WGS) entry which is preliminary data.</text>
</comment>
<dbReference type="EMBL" id="QZEY01000024">
    <property type="protein sequence ID" value="RJL21786.1"/>
    <property type="molecule type" value="Genomic_DNA"/>
</dbReference>
<dbReference type="OrthoDB" id="9785707at2"/>
<dbReference type="InterPro" id="IPR057666">
    <property type="entry name" value="DrpA_SLOG"/>
</dbReference>
<dbReference type="Gene3D" id="3.40.50.450">
    <property type="match status" value="1"/>
</dbReference>
<dbReference type="GO" id="GO:0009294">
    <property type="term" value="P:DNA-mediated transformation"/>
    <property type="evidence" value="ECO:0007669"/>
    <property type="project" value="InterPro"/>
</dbReference>
<evidence type="ECO:0000259" key="2">
    <source>
        <dbReference type="Pfam" id="PF02481"/>
    </source>
</evidence>
<dbReference type="PROSITE" id="PS51257">
    <property type="entry name" value="PROKAR_LIPOPROTEIN"/>
    <property type="match status" value="1"/>
</dbReference>
<dbReference type="InterPro" id="IPR003488">
    <property type="entry name" value="DprA"/>
</dbReference>
<accession>A0A3A4A4E3</accession>
<proteinExistence type="inferred from homology"/>
<sequence length="365" mass="37852">MGRLVAAHGAAGALACVRAGRWPGEFAAAERARAGRRESDLERRLESWRARLPLVDPGRDLAATERAGARVVVPGDPGWPTQLDDLGDARPLILWLRGDAEFRFACLRSVAIVGSRACTAYGAQVAADFAGTLSERGWTVVSGGAYGIDGAAHRGALSGGAPTVCVLACGVDVPYPAGHTHLFDAIRADGVLVSESPPGARPARTRFLVRNRVIAALSRGTLVVEAAIRSGALNTAAHAADLSRHVAAVPGPVTSELSAGCHRLLRESAATCVTTPEELIELIGEMGGDLAPVRRAPTLPLDTLSPEARRVLDALPARGGAGPATIAIAAGLPLTDALAHLGHLSAIGQARQTPQGWRRRPTPPP</sequence>
<protein>
    <submittedName>
        <fullName evidence="3">DNA-protecting protein DprA</fullName>
    </submittedName>
</protein>
<name>A0A3A4A4E3_9ACTN</name>
<keyword evidence="4" id="KW-1185">Reference proteome</keyword>
<reference evidence="3 4" key="1">
    <citation type="submission" date="2018-09" db="EMBL/GenBank/DDBJ databases">
        <title>YIM 75507 draft genome.</title>
        <authorList>
            <person name="Tang S."/>
            <person name="Feng Y."/>
        </authorList>
    </citation>
    <scope>NUCLEOTIDE SEQUENCE [LARGE SCALE GENOMIC DNA]</scope>
    <source>
        <strain evidence="3 4">YIM 75507</strain>
    </source>
</reference>
<dbReference type="Proteomes" id="UP000265768">
    <property type="component" value="Unassembled WGS sequence"/>
</dbReference>
<dbReference type="Pfam" id="PF02481">
    <property type="entry name" value="DNA_processg_A"/>
    <property type="match status" value="1"/>
</dbReference>
<dbReference type="SUPFAM" id="SSF102405">
    <property type="entry name" value="MCP/YpsA-like"/>
    <property type="match status" value="1"/>
</dbReference>
<comment type="similarity">
    <text evidence="1">Belongs to the DprA/Smf family.</text>
</comment>
<evidence type="ECO:0000313" key="4">
    <source>
        <dbReference type="Proteomes" id="UP000265768"/>
    </source>
</evidence>
<organism evidence="3 4">
    <name type="scientific">Bailinhaonella thermotolerans</name>
    <dbReference type="NCBI Taxonomy" id="1070861"/>
    <lineage>
        <taxon>Bacteria</taxon>
        <taxon>Bacillati</taxon>
        <taxon>Actinomycetota</taxon>
        <taxon>Actinomycetes</taxon>
        <taxon>Streptosporangiales</taxon>
        <taxon>Streptosporangiaceae</taxon>
        <taxon>Bailinhaonella</taxon>
    </lineage>
</organism>
<dbReference type="NCBIfam" id="TIGR00732">
    <property type="entry name" value="dprA"/>
    <property type="match status" value="1"/>
</dbReference>
<gene>
    <name evidence="3" type="primary">dprA</name>
    <name evidence="3" type="ORF">D5H75_37130</name>
</gene>
<dbReference type="PANTHER" id="PTHR43022:SF1">
    <property type="entry name" value="PROTEIN SMF"/>
    <property type="match status" value="1"/>
</dbReference>
<evidence type="ECO:0000313" key="3">
    <source>
        <dbReference type="EMBL" id="RJL21786.1"/>
    </source>
</evidence>
<dbReference type="AlphaFoldDB" id="A0A3A4A4E3"/>